<protein>
    <submittedName>
        <fullName evidence="3">DUF342 domain-containing protein</fullName>
    </submittedName>
</protein>
<dbReference type="Proteomes" id="UP000280696">
    <property type="component" value="Unassembled WGS sequence"/>
</dbReference>
<accession>A0A3A9AET5</accession>
<dbReference type="InterPro" id="IPR005646">
    <property type="entry name" value="FapA"/>
</dbReference>
<evidence type="ECO:0000313" key="3">
    <source>
        <dbReference type="EMBL" id="RKI89889.1"/>
    </source>
</evidence>
<dbReference type="RefSeq" id="WP_120471321.1">
    <property type="nucleotide sequence ID" value="NZ_RAYQ01000018.1"/>
</dbReference>
<evidence type="ECO:0000313" key="4">
    <source>
        <dbReference type="Proteomes" id="UP000280696"/>
    </source>
</evidence>
<dbReference type="InterPro" id="IPR046866">
    <property type="entry name" value="FapA_N"/>
</dbReference>
<evidence type="ECO:0000259" key="2">
    <source>
        <dbReference type="Pfam" id="PF20250"/>
    </source>
</evidence>
<reference evidence="3 4" key="1">
    <citation type="submission" date="2018-09" db="EMBL/GenBank/DDBJ databases">
        <title>Murine metabolic-syndrome-specific gut microbial biobank.</title>
        <authorList>
            <person name="Liu C."/>
        </authorList>
    </citation>
    <scope>NUCLEOTIDE SEQUENCE [LARGE SCALE GENOMIC DNA]</scope>
    <source>
        <strain evidence="3 4">0.1xD8-82</strain>
    </source>
</reference>
<dbReference type="Pfam" id="PF03961">
    <property type="entry name" value="FapA"/>
    <property type="match status" value="1"/>
</dbReference>
<organism evidence="3 4">
    <name type="scientific">Parablautia intestinalis</name>
    <dbReference type="NCBI Taxonomy" id="2320100"/>
    <lineage>
        <taxon>Bacteria</taxon>
        <taxon>Bacillati</taxon>
        <taxon>Bacillota</taxon>
        <taxon>Clostridia</taxon>
        <taxon>Lachnospirales</taxon>
        <taxon>Lachnospiraceae</taxon>
        <taxon>Parablautia</taxon>
    </lineage>
</organism>
<feature type="compositionally biased region" description="Basic and acidic residues" evidence="1">
    <location>
        <begin position="31"/>
        <end position="40"/>
    </location>
</feature>
<dbReference type="PANTHER" id="PTHR38032:SF1">
    <property type="entry name" value="RNA-BINDING PROTEIN KHPB N-TERMINAL DOMAIN-CONTAINING PROTEIN"/>
    <property type="match status" value="1"/>
</dbReference>
<dbReference type="PANTHER" id="PTHR38032">
    <property type="entry name" value="POLYMERASE-RELATED"/>
    <property type="match status" value="1"/>
</dbReference>
<dbReference type="EMBL" id="RAYQ01000018">
    <property type="protein sequence ID" value="RKI89889.1"/>
    <property type="molecule type" value="Genomic_DNA"/>
</dbReference>
<dbReference type="InterPro" id="IPR046865">
    <property type="entry name" value="FapA_b_solenoid"/>
</dbReference>
<keyword evidence="4" id="KW-1185">Reference proteome</keyword>
<feature type="domain" description="Flagellar Assembly Protein A N-terminal region" evidence="2">
    <location>
        <begin position="74"/>
        <end position="243"/>
    </location>
</feature>
<comment type="caution">
    <text evidence="3">The sequence shown here is derived from an EMBL/GenBank/DDBJ whole genome shotgun (WGS) entry which is preliminary data.</text>
</comment>
<evidence type="ECO:0000256" key="1">
    <source>
        <dbReference type="SAM" id="MobiDB-lite"/>
    </source>
</evidence>
<dbReference type="OrthoDB" id="9760122at2"/>
<proteinExistence type="predicted"/>
<gene>
    <name evidence="3" type="ORF">D7V94_15930</name>
</gene>
<dbReference type="Pfam" id="PF20250">
    <property type="entry name" value="FapA_N"/>
    <property type="match status" value="1"/>
</dbReference>
<dbReference type="AlphaFoldDB" id="A0A3A9AET5"/>
<sequence>MGNEYEFLSSEELRELRREMEQLAETNDDLSVERDKKAEQEAGEQPEILDIFEDEGMEDTWEALPSIENNGSYIRVSQDNMTAWMYLTVPREGKDNYTMEEFENFLKKKGIVTGYHRSNLAAMIKKRVYEREIIVAQGQPAIEGKDGYYEYKFDPKQNKAPKVLEDGRVDYTTMSTLQNVKKGDVVAIYHHAKEGKDGYNIKGKSFKARKVKEAAPLAGQDIYNEDNPDVYLAQKSGKIELKNGKVDIKAVHEIKGDLTLITGKVEFYGDIVVTGNVEAGVTIRAGRNIEIKGTVEAVNLFAGGNIILSRGIQGAQRARVSAKGDIFADFIEHTVMMAGGNVQANSIINSKIVADGEIILTGARGTIIGGYTHGMMGIQATEIGNSVEVRTVVHAGCEKETYQKLYAAKSKELSLTEEIREASDEFRDLCQKKKAGKIPQRLETQRQYLEGRIKSLKEEMAENKKILDEMDALILKGKDARIMVTGNIYRGTVVCLAQAQMPIEDTTCLMKYYHKNGIIESSVIAYS</sequence>
<name>A0A3A9AET5_9FIRM</name>
<feature type="region of interest" description="Disordered" evidence="1">
    <location>
        <begin position="24"/>
        <end position="44"/>
    </location>
</feature>